<dbReference type="InterPro" id="IPR029063">
    <property type="entry name" value="SAM-dependent_MTases_sf"/>
</dbReference>
<keyword evidence="2 5" id="KW-0489">Methyltransferase</keyword>
<evidence type="ECO:0000313" key="7">
    <source>
        <dbReference type="Proteomes" id="UP000811899"/>
    </source>
</evidence>
<dbReference type="InterPro" id="IPR023576">
    <property type="entry name" value="UbiE/COQ5_MeTrFase_CS"/>
</dbReference>
<dbReference type="GO" id="GO:0032259">
    <property type="term" value="P:methylation"/>
    <property type="evidence" value="ECO:0007669"/>
    <property type="project" value="UniProtKB-KW"/>
</dbReference>
<dbReference type="CDD" id="cd02440">
    <property type="entry name" value="AdoMet_MTases"/>
    <property type="match status" value="1"/>
</dbReference>
<dbReference type="GO" id="GO:0009234">
    <property type="term" value="P:menaquinone biosynthetic process"/>
    <property type="evidence" value="ECO:0007669"/>
    <property type="project" value="UniProtKB-UniRule"/>
</dbReference>
<keyword evidence="7" id="KW-1185">Reference proteome</keyword>
<comment type="caution">
    <text evidence="5">Lacks conserved residue(s) required for the propagation of feature annotation.</text>
</comment>
<dbReference type="NCBIfam" id="TIGR01934">
    <property type="entry name" value="MenG_MenH_UbiE"/>
    <property type="match status" value="1"/>
</dbReference>
<dbReference type="PANTHER" id="PTHR43591">
    <property type="entry name" value="METHYLTRANSFERASE"/>
    <property type="match status" value="1"/>
</dbReference>
<dbReference type="RefSeq" id="WP_214171447.1">
    <property type="nucleotide sequence ID" value="NZ_JAHCVJ010000003.1"/>
</dbReference>
<dbReference type="PROSITE" id="PS01183">
    <property type="entry name" value="UBIE_1"/>
    <property type="match status" value="1"/>
</dbReference>
<comment type="pathway">
    <text evidence="5">Quinol/quinone metabolism; menaquinone biosynthesis; menaquinol from 1,4-dihydroxy-2-naphthoate: step 2/2.</text>
</comment>
<comment type="function">
    <text evidence="5">Methyltransferase required for the conversion of demethylmenaquinol (DMKH2) to menaquinol (MKH2).</text>
</comment>
<dbReference type="EMBL" id="JAHCVJ010000003">
    <property type="protein sequence ID" value="MBT0664693.1"/>
    <property type="molecule type" value="Genomic_DNA"/>
</dbReference>
<dbReference type="PANTHER" id="PTHR43591:SF24">
    <property type="entry name" value="2-METHOXY-6-POLYPRENYL-1,4-BENZOQUINOL METHYLASE, MITOCHONDRIAL"/>
    <property type="match status" value="1"/>
</dbReference>
<protein>
    <recommendedName>
        <fullName evidence="5">Demethylmenaquinone methyltransferase</fullName>
        <ecNumber evidence="5">2.1.1.163</ecNumber>
    </recommendedName>
</protein>
<dbReference type="Gene3D" id="3.40.50.150">
    <property type="entry name" value="Vaccinia Virus protein VP39"/>
    <property type="match status" value="1"/>
</dbReference>
<keyword evidence="3 5" id="KW-0808">Transferase</keyword>
<reference evidence="6 7" key="1">
    <citation type="submission" date="2021-05" db="EMBL/GenBank/DDBJ databases">
        <title>The draft genome of Geobacter pelophilus DSM 12255.</title>
        <authorList>
            <person name="Xu Z."/>
            <person name="Masuda Y."/>
            <person name="Itoh H."/>
            <person name="Senoo K."/>
        </authorList>
    </citation>
    <scope>NUCLEOTIDE SEQUENCE [LARGE SCALE GENOMIC DNA]</scope>
    <source>
        <strain evidence="6 7">DSM 12255</strain>
    </source>
</reference>
<sequence>MQGNCLPLKEQKETFVQDMFNAIAGRYDLMNIVMSFGLDRAWRRFTTQRADLKPGGHGLDICCGTGMLTIELAKATGPAGKVTGMDFSEKMLAVARENVQNNKLSSTIQLFQGNAMKLAFEDDTFDCVTVAWGLRNVPDIEIALREMVRVVKPGGKVVSLDMGHPSVPVFRQLYWFWFERMIPFMGRFWCNNKKAYAYLHDSARVFPHQQELVRIFTQYGLTSTTYHNLAGGVVAVVEGKKPQGK</sequence>
<keyword evidence="4 5" id="KW-0949">S-adenosyl-L-methionine</keyword>
<feature type="binding site" evidence="5">
    <location>
        <begin position="114"/>
        <end position="115"/>
    </location>
    <ligand>
        <name>S-adenosyl-L-methionine</name>
        <dbReference type="ChEBI" id="CHEBI:59789"/>
    </ligand>
</feature>
<dbReference type="InterPro" id="IPR004033">
    <property type="entry name" value="UbiE/COQ5_MeTrFase"/>
</dbReference>
<comment type="caution">
    <text evidence="6">The sequence shown here is derived from an EMBL/GenBank/DDBJ whole genome shotgun (WGS) entry which is preliminary data.</text>
</comment>
<dbReference type="Proteomes" id="UP000811899">
    <property type="component" value="Unassembled WGS sequence"/>
</dbReference>
<dbReference type="NCBIfam" id="NF001244">
    <property type="entry name" value="PRK00216.1-5"/>
    <property type="match status" value="1"/>
</dbReference>
<dbReference type="NCBIfam" id="NF001243">
    <property type="entry name" value="PRK00216.1-4"/>
    <property type="match status" value="1"/>
</dbReference>
<dbReference type="PROSITE" id="PS01184">
    <property type="entry name" value="UBIE_2"/>
    <property type="match status" value="1"/>
</dbReference>
<evidence type="ECO:0000256" key="5">
    <source>
        <dbReference type="HAMAP-Rule" id="MF_01813"/>
    </source>
</evidence>
<dbReference type="PROSITE" id="PS51608">
    <property type="entry name" value="SAM_MT_UBIE"/>
    <property type="match status" value="1"/>
</dbReference>
<dbReference type="Pfam" id="PF01209">
    <property type="entry name" value="Ubie_methyltran"/>
    <property type="match status" value="1"/>
</dbReference>
<organism evidence="6 7">
    <name type="scientific">Geoanaerobacter pelophilus</name>
    <dbReference type="NCBI Taxonomy" id="60036"/>
    <lineage>
        <taxon>Bacteria</taxon>
        <taxon>Pseudomonadati</taxon>
        <taxon>Thermodesulfobacteriota</taxon>
        <taxon>Desulfuromonadia</taxon>
        <taxon>Geobacterales</taxon>
        <taxon>Geobacteraceae</taxon>
        <taxon>Geoanaerobacter</taxon>
    </lineage>
</organism>
<feature type="binding site" evidence="5">
    <location>
        <position position="86"/>
    </location>
    <ligand>
        <name>S-adenosyl-L-methionine</name>
        <dbReference type="ChEBI" id="CHEBI:59789"/>
    </ligand>
</feature>
<proteinExistence type="inferred from homology"/>
<accession>A0AAW4L1F5</accession>
<name>A0AAW4L1F5_9BACT</name>
<comment type="similarity">
    <text evidence="5">Belongs to the class I-like SAM-binding methyltransferase superfamily. MenG/UbiE family.</text>
</comment>
<dbReference type="HAMAP" id="MF_01813">
    <property type="entry name" value="MenG_UbiE_methyltr"/>
    <property type="match status" value="1"/>
</dbReference>
<evidence type="ECO:0000256" key="3">
    <source>
        <dbReference type="ARBA" id="ARBA00022679"/>
    </source>
</evidence>
<dbReference type="GO" id="GO:0043770">
    <property type="term" value="F:demethylmenaquinone methyltransferase activity"/>
    <property type="evidence" value="ECO:0007669"/>
    <property type="project" value="UniProtKB-UniRule"/>
</dbReference>
<evidence type="ECO:0000256" key="1">
    <source>
        <dbReference type="ARBA" id="ARBA00022428"/>
    </source>
</evidence>
<comment type="catalytic activity">
    <reaction evidence="5">
        <text>a 2-demethylmenaquinol + S-adenosyl-L-methionine = a menaquinol + S-adenosyl-L-homocysteine + H(+)</text>
        <dbReference type="Rhea" id="RHEA:42640"/>
        <dbReference type="Rhea" id="RHEA-COMP:9539"/>
        <dbReference type="Rhea" id="RHEA-COMP:9563"/>
        <dbReference type="ChEBI" id="CHEBI:15378"/>
        <dbReference type="ChEBI" id="CHEBI:18151"/>
        <dbReference type="ChEBI" id="CHEBI:55437"/>
        <dbReference type="ChEBI" id="CHEBI:57856"/>
        <dbReference type="ChEBI" id="CHEBI:59789"/>
        <dbReference type="EC" id="2.1.1.163"/>
    </reaction>
</comment>
<dbReference type="AlphaFoldDB" id="A0AAW4L1F5"/>
<evidence type="ECO:0000256" key="2">
    <source>
        <dbReference type="ARBA" id="ARBA00022603"/>
    </source>
</evidence>
<feature type="binding site" evidence="5">
    <location>
        <position position="65"/>
    </location>
    <ligand>
        <name>S-adenosyl-L-methionine</name>
        <dbReference type="ChEBI" id="CHEBI:59789"/>
    </ligand>
</feature>
<gene>
    <name evidence="5" type="primary">menG</name>
    <name evidence="6" type="ORF">KI809_10320</name>
</gene>
<evidence type="ECO:0000256" key="4">
    <source>
        <dbReference type="ARBA" id="ARBA00022691"/>
    </source>
</evidence>
<keyword evidence="1 5" id="KW-0474">Menaquinone biosynthesis</keyword>
<evidence type="ECO:0000313" key="6">
    <source>
        <dbReference type="EMBL" id="MBT0664693.1"/>
    </source>
</evidence>
<dbReference type="SUPFAM" id="SSF53335">
    <property type="entry name" value="S-adenosyl-L-methionine-dependent methyltransferases"/>
    <property type="match status" value="1"/>
</dbReference>
<dbReference type="EC" id="2.1.1.163" evidence="5"/>